<dbReference type="KEGG" id="pnu:Pnuc_1686"/>
<dbReference type="HOGENOM" id="CLU_818490_0_0_4"/>
<evidence type="ECO:0000256" key="1">
    <source>
        <dbReference type="SAM" id="Coils"/>
    </source>
</evidence>
<dbReference type="GeneID" id="31482075"/>
<feature type="coiled-coil region" evidence="1">
    <location>
        <begin position="88"/>
        <end position="115"/>
    </location>
</feature>
<evidence type="ECO:0000313" key="2">
    <source>
        <dbReference type="EMBL" id="ABP34899.1"/>
    </source>
</evidence>
<evidence type="ECO:0000313" key="3">
    <source>
        <dbReference type="Proteomes" id="UP000000231"/>
    </source>
</evidence>
<accession>A4SZI5</accession>
<name>A4SZI5_POLAQ</name>
<gene>
    <name evidence="2" type="ordered locus">Pnuc_1686</name>
</gene>
<organism evidence="2 3">
    <name type="scientific">Polynucleobacter asymbioticus (strain DSM 18221 / CIP 109841 / QLW-P1DMWA-1)</name>
    <name type="common">Polynucleobacter necessarius subsp. asymbioticus</name>
    <dbReference type="NCBI Taxonomy" id="312153"/>
    <lineage>
        <taxon>Bacteria</taxon>
        <taxon>Pseudomonadati</taxon>
        <taxon>Pseudomonadota</taxon>
        <taxon>Betaproteobacteria</taxon>
        <taxon>Burkholderiales</taxon>
        <taxon>Burkholderiaceae</taxon>
        <taxon>Polynucleobacter</taxon>
    </lineage>
</organism>
<dbReference type="Proteomes" id="UP000000231">
    <property type="component" value="Chromosome"/>
</dbReference>
<proteinExistence type="predicted"/>
<dbReference type="EMBL" id="CP000655">
    <property type="protein sequence ID" value="ABP34899.1"/>
    <property type="molecule type" value="Genomic_DNA"/>
</dbReference>
<reference evidence="2 3" key="1">
    <citation type="journal article" date="2012" name="Stand. Genomic Sci.">
        <title>Complete genome sequence of Polynucleobacter necessarius subsp. asymbioticus type strain (QLW-P1DMWA-1(T)).</title>
        <authorList>
            <person name="Meincke L."/>
            <person name="Copeland A."/>
            <person name="Lapidus A."/>
            <person name="Lucas S."/>
            <person name="Berry K.W."/>
            <person name="Del Rio T.G."/>
            <person name="Hammon N."/>
            <person name="Dalin E."/>
            <person name="Tice H."/>
            <person name="Pitluck S."/>
            <person name="Richardson P."/>
            <person name="Bruce D."/>
            <person name="Goodwin L."/>
            <person name="Han C."/>
            <person name="Tapia R."/>
            <person name="Detter J.C."/>
            <person name="Schmutz J."/>
            <person name="Brettin T."/>
            <person name="Larimer F."/>
            <person name="Land M."/>
            <person name="Hauser L."/>
            <person name="Kyrpides N.C."/>
            <person name="Ivanova N."/>
            <person name="Goker M."/>
            <person name="Woyke T."/>
            <person name="Wu Q.L."/>
            <person name="Pockl M."/>
            <person name="Hahn M.W."/>
            <person name="Klenk H.P."/>
        </authorList>
    </citation>
    <scope>NUCLEOTIDE SEQUENCE [LARGE SCALE GENOMIC DNA]</scope>
    <source>
        <strain evidence="3">DSM 18221 / CIP 109841 / QLW-P1DMWA-1</strain>
    </source>
</reference>
<protein>
    <submittedName>
        <fullName evidence="2">Uncharacterized protein</fullName>
    </submittedName>
</protein>
<sequence>MEATLVNTQAVNTAAQAIDIEKFMQDTGAEVTVSGTSEEQAQQALRELEKASIGQKQEWYDVRAQFMSDGSGAAKSIDFETLIGAAAMGDLITELDDLAAEYGKYQRELNVAEARSNAFLNSIVGKCYAKYDLFLQQSEKEQKRILNRLDAYMLDRNINVTPKTYVLSKFLMCVFIGADARKINSYYSAIAYAKKKGCEPADFAQYVQNFEGGLTAMRLANAESKKSNGAGSALLTRDEKLVQAQQWANARELAVFDSAVLAQKVDATAGQIVLIATPLSGGKYAVRAGLSDKAVVNAALLAFYKVSKDAIANEQEEQAQASDVDQVDQLAAQAAAMAE</sequence>
<dbReference type="AlphaFoldDB" id="A4SZI5"/>
<keyword evidence="1" id="KW-0175">Coiled coil</keyword>
<keyword evidence="3" id="KW-1185">Reference proteome</keyword>
<dbReference type="RefSeq" id="WP_011903522.1">
    <property type="nucleotide sequence ID" value="NC_009379.1"/>
</dbReference>